<sequence length="274" mass="31314">MCHQIDLRRIFLLCLYWLGVMPFMAQGNCDSLSVSPPEKVAIAADTALLVVHPSATYDARYAAKRGVDEAVRYAKTHHIPIIYLIDDSPRQYYYPLDCSPDYAVYSQGGEVTFPLQVNHLYVAGGHLELCLSAALHDILFQWSQRESTTHKITYFMDAIYSNGRHVIEDLPYYKEVAQFMQVISYGRPAGEHWPKISLLETMGAIINPLHEIDYLQRVLPRWDTTFKKRETIHLRLNTFPPVTLRPGSYAWKTPTLTFEFIDSAINLSGEVIGE</sequence>
<name>A0A368L4G0_9BURK</name>
<dbReference type="Proteomes" id="UP000252357">
    <property type="component" value="Unassembled WGS sequence"/>
</dbReference>
<organism evidence="1 2">
    <name type="scientific">Parvibium lacunae</name>
    <dbReference type="NCBI Taxonomy" id="1888893"/>
    <lineage>
        <taxon>Bacteria</taxon>
        <taxon>Pseudomonadati</taxon>
        <taxon>Pseudomonadota</taxon>
        <taxon>Betaproteobacteria</taxon>
        <taxon>Burkholderiales</taxon>
        <taxon>Alcaligenaceae</taxon>
        <taxon>Parvibium</taxon>
    </lineage>
</organism>
<proteinExistence type="predicted"/>
<evidence type="ECO:0000313" key="2">
    <source>
        <dbReference type="Proteomes" id="UP000252357"/>
    </source>
</evidence>
<dbReference type="AlphaFoldDB" id="A0A368L4G0"/>
<protein>
    <submittedName>
        <fullName evidence="1">Uncharacterized protein</fullName>
    </submittedName>
</protein>
<dbReference type="RefSeq" id="WP_114402542.1">
    <property type="nucleotide sequence ID" value="NZ_QPGB01000002.1"/>
</dbReference>
<evidence type="ECO:0000313" key="1">
    <source>
        <dbReference type="EMBL" id="RCS58459.1"/>
    </source>
</evidence>
<gene>
    <name evidence="1" type="ORF">DU000_06505</name>
</gene>
<comment type="caution">
    <text evidence="1">The sequence shown here is derived from an EMBL/GenBank/DDBJ whole genome shotgun (WGS) entry which is preliminary data.</text>
</comment>
<reference evidence="1 2" key="1">
    <citation type="journal article" date="2018" name="Int. J. Syst. Evol. Microbiol.">
        <title>Parvibium lacunae gen. nov., sp. nov., a new member of the family Alcaligenaceae isolated from a freshwater pond.</title>
        <authorList>
            <person name="Chen W.M."/>
            <person name="Xie P.B."/>
            <person name="Hsu M.Y."/>
            <person name="Sheu S.Y."/>
        </authorList>
    </citation>
    <scope>NUCLEOTIDE SEQUENCE [LARGE SCALE GENOMIC DNA]</scope>
    <source>
        <strain evidence="1 2">KMB9</strain>
    </source>
</reference>
<keyword evidence="2" id="KW-1185">Reference proteome</keyword>
<accession>A0A368L4G0</accession>
<dbReference type="EMBL" id="QPGB01000002">
    <property type="protein sequence ID" value="RCS58459.1"/>
    <property type="molecule type" value="Genomic_DNA"/>
</dbReference>
<dbReference type="OrthoDB" id="9179164at2"/>